<dbReference type="Proteomes" id="UP000339249">
    <property type="component" value="Unassembled WGS sequence"/>
</dbReference>
<evidence type="ECO:0000256" key="2">
    <source>
        <dbReference type="SAM" id="SignalP"/>
    </source>
</evidence>
<reference evidence="3 4" key="1">
    <citation type="submission" date="2019-04" db="EMBL/GenBank/DDBJ databases">
        <authorList>
            <consortium name="Pathogen Informatics"/>
        </authorList>
    </citation>
    <scope>NUCLEOTIDE SEQUENCE [LARGE SCALE GENOMIC DNA]</scope>
    <source>
        <strain evidence="3 4">NCTC9185</strain>
    </source>
</reference>
<organism evidence="3 4">
    <name type="scientific">Raoultella terrigena</name>
    <name type="common">Klebsiella terrigena</name>
    <dbReference type="NCBI Taxonomy" id="577"/>
    <lineage>
        <taxon>Bacteria</taxon>
        <taxon>Pseudomonadati</taxon>
        <taxon>Pseudomonadota</taxon>
        <taxon>Gammaproteobacteria</taxon>
        <taxon>Enterobacterales</taxon>
        <taxon>Enterobacteriaceae</taxon>
        <taxon>Klebsiella/Raoultella group</taxon>
        <taxon>Raoultella</taxon>
    </lineage>
</organism>
<feature type="region of interest" description="Disordered" evidence="1">
    <location>
        <begin position="53"/>
        <end position="74"/>
    </location>
</feature>
<feature type="chain" id="PRO_5020806684" evidence="2">
    <location>
        <begin position="26"/>
        <end position="125"/>
    </location>
</feature>
<evidence type="ECO:0000313" key="4">
    <source>
        <dbReference type="Proteomes" id="UP000339249"/>
    </source>
</evidence>
<evidence type="ECO:0000313" key="3">
    <source>
        <dbReference type="EMBL" id="VTN10662.1"/>
    </source>
</evidence>
<dbReference type="AlphaFoldDB" id="A0A4U9D0N0"/>
<gene>
    <name evidence="3" type="ORF">NCTC9185_02586</name>
</gene>
<protein>
    <submittedName>
        <fullName evidence="3">Uncharacterized protein</fullName>
    </submittedName>
</protein>
<name>A0A4U9D0N0_RAOTE</name>
<evidence type="ECO:0000256" key="1">
    <source>
        <dbReference type="SAM" id="MobiDB-lite"/>
    </source>
</evidence>
<sequence>MKIIKKLPLAMAVIAALCPLSSVMAQDLRRNKSTPLWRKPWIKRWPTVRLKWMPPLREGGSGNQPANRRSHAGYGYSIRPEVSGYARYGAQFQTGDQKFVGVDGPTTARRPSAVSATKVTAGDSR</sequence>
<proteinExistence type="predicted"/>
<feature type="signal peptide" evidence="2">
    <location>
        <begin position="1"/>
        <end position="25"/>
    </location>
</feature>
<feature type="region of interest" description="Disordered" evidence="1">
    <location>
        <begin position="99"/>
        <end position="125"/>
    </location>
</feature>
<keyword evidence="2" id="KW-0732">Signal</keyword>
<dbReference type="EMBL" id="CABDVU010000001">
    <property type="protein sequence ID" value="VTN10662.1"/>
    <property type="molecule type" value="Genomic_DNA"/>
</dbReference>
<accession>A0A4U9D0N0</accession>